<dbReference type="EMBL" id="CASHSV030000109">
    <property type="protein sequence ID" value="CAJ2646316.1"/>
    <property type="molecule type" value="Genomic_DNA"/>
</dbReference>
<organism evidence="1 2">
    <name type="scientific">Trifolium pratense</name>
    <name type="common">Red clover</name>
    <dbReference type="NCBI Taxonomy" id="57577"/>
    <lineage>
        <taxon>Eukaryota</taxon>
        <taxon>Viridiplantae</taxon>
        <taxon>Streptophyta</taxon>
        <taxon>Embryophyta</taxon>
        <taxon>Tracheophyta</taxon>
        <taxon>Spermatophyta</taxon>
        <taxon>Magnoliopsida</taxon>
        <taxon>eudicotyledons</taxon>
        <taxon>Gunneridae</taxon>
        <taxon>Pentapetalae</taxon>
        <taxon>rosids</taxon>
        <taxon>fabids</taxon>
        <taxon>Fabales</taxon>
        <taxon>Fabaceae</taxon>
        <taxon>Papilionoideae</taxon>
        <taxon>50 kb inversion clade</taxon>
        <taxon>NPAAA clade</taxon>
        <taxon>Hologalegina</taxon>
        <taxon>IRL clade</taxon>
        <taxon>Trifolieae</taxon>
        <taxon>Trifolium</taxon>
    </lineage>
</organism>
<comment type="caution">
    <text evidence="1">The sequence shown here is derived from an EMBL/GenBank/DDBJ whole genome shotgun (WGS) entry which is preliminary data.</text>
</comment>
<dbReference type="Proteomes" id="UP001177021">
    <property type="component" value="Unassembled WGS sequence"/>
</dbReference>
<evidence type="ECO:0000313" key="2">
    <source>
        <dbReference type="Proteomes" id="UP001177021"/>
    </source>
</evidence>
<accession>A0ACB0JNJ7</accession>
<evidence type="ECO:0000313" key="1">
    <source>
        <dbReference type="EMBL" id="CAJ2646316.1"/>
    </source>
</evidence>
<gene>
    <name evidence="1" type="ORF">MILVUS5_LOCUS15044</name>
</gene>
<keyword evidence="2" id="KW-1185">Reference proteome</keyword>
<reference evidence="1" key="1">
    <citation type="submission" date="2023-10" db="EMBL/GenBank/DDBJ databases">
        <authorList>
            <person name="Rodriguez Cubillos JULIANA M."/>
            <person name="De Vega J."/>
        </authorList>
    </citation>
    <scope>NUCLEOTIDE SEQUENCE</scope>
</reference>
<name>A0ACB0JNJ7_TRIPR</name>
<protein>
    <submittedName>
        <fullName evidence="1">Uncharacterized protein</fullName>
    </submittedName>
</protein>
<sequence length="512" mass="58575">MHAMEVQLFFVLIPFSVFIVILLHWLATKYYKPKTISNYKLPPGPRKLPIIGNLHQLAFAGSLPHHGLQKLSQKYGPLMHLKLGEINAVVVSSSNIAKEIMKTHDVVFANRPQLLSPQILAYGFKDIVFSPYGDYWRQMRKICVLEILSAKRVQSFSYIREDETQKLIQSIKSLAGSQINLTSRIFSMVNSIISRAAFGDKSEDQDAFVSLIREAIVVSGGFEFDDLFPSMKFIHMLIGVKAKIEKIHKRVDKILDNVVRKHQEKRARVNEGNNCDIDKEDLMDVLFRVQQSGSLDIQLTINNIKAVIWDVFVAGTDTSSTTIEWAMSEMMKNPRVREKAQAELRQTFKGKKLISETDLENLTYLKLVIKETLRLHPPSPLLIPRESTELTKIDKYDIQKKTMVLINAWAIGRDPQYWDDAEMFIPERFDGSFVDFKGNNFEYIPFGAGRRMCPGMIFGLASVMFSLAILLYHFNWELPNQMKPEDLDMIEVYGLTVGRKNGLCLIPTIHDV</sequence>
<proteinExistence type="predicted"/>